<comment type="caution">
    <text evidence="6">The sequence shown here is derived from an EMBL/GenBank/DDBJ whole genome shotgun (WGS) entry which is preliminary data.</text>
</comment>
<feature type="DNA-binding region" description="H-T-H motif" evidence="4">
    <location>
        <begin position="36"/>
        <end position="55"/>
    </location>
</feature>
<dbReference type="Pfam" id="PF00440">
    <property type="entry name" value="TetR_N"/>
    <property type="match status" value="1"/>
</dbReference>
<evidence type="ECO:0000256" key="2">
    <source>
        <dbReference type="ARBA" id="ARBA00023125"/>
    </source>
</evidence>
<dbReference type="GO" id="GO:0045892">
    <property type="term" value="P:negative regulation of DNA-templated transcription"/>
    <property type="evidence" value="ECO:0007669"/>
    <property type="project" value="UniProtKB-ARBA"/>
</dbReference>
<evidence type="ECO:0000313" key="7">
    <source>
        <dbReference type="Proteomes" id="UP000535890"/>
    </source>
</evidence>
<dbReference type="GO" id="GO:0000976">
    <property type="term" value="F:transcription cis-regulatory region binding"/>
    <property type="evidence" value="ECO:0007669"/>
    <property type="project" value="TreeGrafter"/>
</dbReference>
<gene>
    <name evidence="6" type="ORF">BJ983_005151</name>
</gene>
<dbReference type="Gene3D" id="1.10.357.10">
    <property type="entry name" value="Tetracycline Repressor, domain 2"/>
    <property type="match status" value="1"/>
</dbReference>
<dbReference type="InterPro" id="IPR023772">
    <property type="entry name" value="DNA-bd_HTH_TetR-type_CS"/>
</dbReference>
<dbReference type="PANTHER" id="PTHR30055:SF234">
    <property type="entry name" value="HTH-TYPE TRANSCRIPTIONAL REGULATOR BETI"/>
    <property type="match status" value="1"/>
</dbReference>
<feature type="domain" description="HTH tetR-type" evidence="5">
    <location>
        <begin position="13"/>
        <end position="73"/>
    </location>
</feature>
<sequence length="204" mass="22248">MAEVKSRRGEYTEATRRALLDAAARLFTERGFARTSLDDVATDARVTKGAIYHHFASKTGLFEVLFDEVEEKENDRARAAFVAEPDPALGVLAALDQFLLACSEPVYGALVFREAPLALGWDAWRRCEEKYSYALLSDMLTALADAGRIPPHVGEALPSIAFGMLGAAGQLLIRSPAEDRERVRAECRLPFVALLAGLSSTTDS</sequence>
<dbReference type="Proteomes" id="UP000535890">
    <property type="component" value="Unassembled WGS sequence"/>
</dbReference>
<evidence type="ECO:0000256" key="4">
    <source>
        <dbReference type="PROSITE-ProRule" id="PRU00335"/>
    </source>
</evidence>
<evidence type="ECO:0000313" key="6">
    <source>
        <dbReference type="EMBL" id="NYD39049.1"/>
    </source>
</evidence>
<organism evidence="6 7">
    <name type="scientific">Actinomycetospora corticicola</name>
    <dbReference type="NCBI Taxonomy" id="663602"/>
    <lineage>
        <taxon>Bacteria</taxon>
        <taxon>Bacillati</taxon>
        <taxon>Actinomycetota</taxon>
        <taxon>Actinomycetes</taxon>
        <taxon>Pseudonocardiales</taxon>
        <taxon>Pseudonocardiaceae</taxon>
        <taxon>Actinomycetospora</taxon>
    </lineage>
</organism>
<dbReference type="RefSeq" id="WP_179796415.1">
    <property type="nucleotide sequence ID" value="NZ_BAABHP010000022.1"/>
</dbReference>
<dbReference type="EMBL" id="JACCBN010000001">
    <property type="protein sequence ID" value="NYD39049.1"/>
    <property type="molecule type" value="Genomic_DNA"/>
</dbReference>
<dbReference type="InterPro" id="IPR009057">
    <property type="entry name" value="Homeodomain-like_sf"/>
</dbReference>
<dbReference type="PRINTS" id="PR00455">
    <property type="entry name" value="HTHTETR"/>
</dbReference>
<dbReference type="PROSITE" id="PS50977">
    <property type="entry name" value="HTH_TETR_2"/>
    <property type="match status" value="1"/>
</dbReference>
<protein>
    <submittedName>
        <fullName evidence="6">AcrR family transcriptional regulator</fullName>
    </submittedName>
</protein>
<dbReference type="AlphaFoldDB" id="A0A7Y9E0M6"/>
<dbReference type="InterPro" id="IPR050109">
    <property type="entry name" value="HTH-type_TetR-like_transc_reg"/>
</dbReference>
<keyword evidence="7" id="KW-1185">Reference proteome</keyword>
<accession>A0A7Y9E0M6</accession>
<dbReference type="SUPFAM" id="SSF46689">
    <property type="entry name" value="Homeodomain-like"/>
    <property type="match status" value="1"/>
</dbReference>
<dbReference type="InterPro" id="IPR049484">
    <property type="entry name" value="Rv0078-like_C"/>
</dbReference>
<dbReference type="InterPro" id="IPR001647">
    <property type="entry name" value="HTH_TetR"/>
</dbReference>
<proteinExistence type="predicted"/>
<dbReference type="FunFam" id="1.10.10.60:FF:000141">
    <property type="entry name" value="TetR family transcriptional regulator"/>
    <property type="match status" value="1"/>
</dbReference>
<evidence type="ECO:0000259" key="5">
    <source>
        <dbReference type="PROSITE" id="PS50977"/>
    </source>
</evidence>
<dbReference type="PANTHER" id="PTHR30055">
    <property type="entry name" value="HTH-TYPE TRANSCRIPTIONAL REGULATOR RUTR"/>
    <property type="match status" value="1"/>
</dbReference>
<keyword evidence="3" id="KW-0804">Transcription</keyword>
<dbReference type="Pfam" id="PF21351">
    <property type="entry name" value="TetR_C_41"/>
    <property type="match status" value="1"/>
</dbReference>
<dbReference type="PROSITE" id="PS01081">
    <property type="entry name" value="HTH_TETR_1"/>
    <property type="match status" value="1"/>
</dbReference>
<evidence type="ECO:0000256" key="3">
    <source>
        <dbReference type="ARBA" id="ARBA00023163"/>
    </source>
</evidence>
<name>A0A7Y9E0M6_9PSEU</name>
<reference evidence="6 7" key="1">
    <citation type="submission" date="2020-07" db="EMBL/GenBank/DDBJ databases">
        <title>Sequencing the genomes of 1000 actinobacteria strains.</title>
        <authorList>
            <person name="Klenk H.-P."/>
        </authorList>
    </citation>
    <scope>NUCLEOTIDE SEQUENCE [LARGE SCALE GENOMIC DNA]</scope>
    <source>
        <strain evidence="6 7">DSM 45772</strain>
    </source>
</reference>
<evidence type="ECO:0000256" key="1">
    <source>
        <dbReference type="ARBA" id="ARBA00023015"/>
    </source>
</evidence>
<keyword evidence="2 4" id="KW-0238">DNA-binding</keyword>
<keyword evidence="1" id="KW-0805">Transcription regulation</keyword>
<dbReference type="GO" id="GO:0003700">
    <property type="term" value="F:DNA-binding transcription factor activity"/>
    <property type="evidence" value="ECO:0007669"/>
    <property type="project" value="TreeGrafter"/>
</dbReference>